<name>A0A6S7IPX1_PARCT</name>
<protein>
    <submittedName>
        <fullName evidence="1">Uncharacterized protein</fullName>
    </submittedName>
</protein>
<dbReference type="InterPro" id="IPR043502">
    <property type="entry name" value="DNA/RNA_pol_sf"/>
</dbReference>
<evidence type="ECO:0000313" key="1">
    <source>
        <dbReference type="EMBL" id="CAB4018850.1"/>
    </source>
</evidence>
<evidence type="ECO:0000313" key="2">
    <source>
        <dbReference type="Proteomes" id="UP001152795"/>
    </source>
</evidence>
<accession>A0A6S7IPX1</accession>
<reference evidence="1" key="1">
    <citation type="submission" date="2020-04" db="EMBL/GenBank/DDBJ databases">
        <authorList>
            <person name="Alioto T."/>
            <person name="Alioto T."/>
            <person name="Gomez Garrido J."/>
        </authorList>
    </citation>
    <scope>NUCLEOTIDE SEQUENCE</scope>
    <source>
        <strain evidence="1">A484AB</strain>
    </source>
</reference>
<dbReference type="InterPro" id="IPR008042">
    <property type="entry name" value="Retrotrans_Pao"/>
</dbReference>
<gene>
    <name evidence="1" type="ORF">PACLA_8A013777</name>
</gene>
<dbReference type="Pfam" id="PF05380">
    <property type="entry name" value="Peptidase_A17"/>
    <property type="match status" value="1"/>
</dbReference>
<organism evidence="1 2">
    <name type="scientific">Paramuricea clavata</name>
    <name type="common">Red gorgonian</name>
    <name type="synonym">Violescent sea-whip</name>
    <dbReference type="NCBI Taxonomy" id="317549"/>
    <lineage>
        <taxon>Eukaryota</taxon>
        <taxon>Metazoa</taxon>
        <taxon>Cnidaria</taxon>
        <taxon>Anthozoa</taxon>
        <taxon>Octocorallia</taxon>
        <taxon>Malacalcyonacea</taxon>
        <taxon>Plexauridae</taxon>
        <taxon>Paramuricea</taxon>
    </lineage>
</organism>
<comment type="caution">
    <text evidence="1">The sequence shown here is derived from an EMBL/GenBank/DDBJ whole genome shotgun (WGS) entry which is preliminary data.</text>
</comment>
<dbReference type="SUPFAM" id="SSF56672">
    <property type="entry name" value="DNA/RNA polymerases"/>
    <property type="match status" value="1"/>
</dbReference>
<dbReference type="Proteomes" id="UP001152795">
    <property type="component" value="Unassembled WGS sequence"/>
</dbReference>
<dbReference type="EMBL" id="CACRXK020010196">
    <property type="protein sequence ID" value="CAB4018850.1"/>
    <property type="molecule type" value="Genomic_DNA"/>
</dbReference>
<sequence length="330" mass="37268">MVISAFNHCLEAGPSLHNDLPGILMRFREKPVALTGDVSDMFCYVRLEPEDCKYHRYLLRGLDMSRPPDESSHWVANYAVTRTTKEWPVAAAVVKRNIFVDDLYTSYYDDDDEAITLRKDVTNLMAKGGFPMRMWLSSLRKDLETIPEEERAAPNKNWDEQLPPEEIVFCDASEITYAAAAFIRARSTDGDYVCHLIMSKTRLMPLKAVSIPCGELMACQLSVRLAKSVRKQLGLNNCRVKYVSDSTTALWWIKSEPRKFRPFVANRVAEILSESDLTQWHHIGTKLNIADIASRGTSVADISADSTWIQGPDLSLSSLSGLLTKLLLIF</sequence>
<dbReference type="PANTHER" id="PTHR47331">
    <property type="entry name" value="PHD-TYPE DOMAIN-CONTAINING PROTEIN"/>
    <property type="match status" value="1"/>
</dbReference>
<proteinExistence type="predicted"/>
<dbReference type="AlphaFoldDB" id="A0A6S7IPX1"/>
<dbReference type="OrthoDB" id="5983986at2759"/>
<dbReference type="PANTHER" id="PTHR47331:SF1">
    <property type="entry name" value="GAG-LIKE PROTEIN"/>
    <property type="match status" value="1"/>
</dbReference>
<keyword evidence="2" id="KW-1185">Reference proteome</keyword>